<comment type="caution">
    <text evidence="1">The sequence shown here is derived from an EMBL/GenBank/DDBJ whole genome shotgun (WGS) entry which is preliminary data.</text>
</comment>
<dbReference type="AlphaFoldDB" id="A0A0F9JJ87"/>
<sequence>MEIAVTDDKNPYKDLRTLLGKEDKETNLPSLSGVTSMREWDCGCILMRRAGFDGSLMDEPHPCEEHKEIISTY</sequence>
<organism evidence="1">
    <name type="scientific">marine sediment metagenome</name>
    <dbReference type="NCBI Taxonomy" id="412755"/>
    <lineage>
        <taxon>unclassified sequences</taxon>
        <taxon>metagenomes</taxon>
        <taxon>ecological metagenomes</taxon>
    </lineage>
</organism>
<evidence type="ECO:0000313" key="1">
    <source>
        <dbReference type="EMBL" id="KKM62391.1"/>
    </source>
</evidence>
<dbReference type="EMBL" id="LAZR01011303">
    <property type="protein sequence ID" value="KKM62391.1"/>
    <property type="molecule type" value="Genomic_DNA"/>
</dbReference>
<accession>A0A0F9JJ87</accession>
<reference evidence="1" key="1">
    <citation type="journal article" date="2015" name="Nature">
        <title>Complex archaea that bridge the gap between prokaryotes and eukaryotes.</title>
        <authorList>
            <person name="Spang A."/>
            <person name="Saw J.H."/>
            <person name="Jorgensen S.L."/>
            <person name="Zaremba-Niedzwiedzka K."/>
            <person name="Martijn J."/>
            <person name="Lind A.E."/>
            <person name="van Eijk R."/>
            <person name="Schleper C."/>
            <person name="Guy L."/>
            <person name="Ettema T.J."/>
        </authorList>
    </citation>
    <scope>NUCLEOTIDE SEQUENCE</scope>
</reference>
<proteinExistence type="predicted"/>
<protein>
    <submittedName>
        <fullName evidence="1">Uncharacterized protein</fullName>
    </submittedName>
</protein>
<name>A0A0F9JJ87_9ZZZZ</name>
<gene>
    <name evidence="1" type="ORF">LCGC14_1522070</name>
</gene>